<dbReference type="Proteomes" id="UP001500889">
    <property type="component" value="Chromosome A"/>
</dbReference>
<proteinExistence type="predicted"/>
<accession>A0AAU9G2G5</accession>
<name>A0AAU9G2G5_DROMD</name>
<evidence type="ECO:0000313" key="1">
    <source>
        <dbReference type="EMBL" id="BFG01775.1"/>
    </source>
</evidence>
<reference evidence="1 2" key="1">
    <citation type="submission" date="2024-02" db="EMBL/GenBank/DDBJ databases">
        <title>A chromosome-level genome assembly of Drosophila madeirensis, a fruit fly species endemic to Madeira island.</title>
        <authorList>
            <person name="Tomihara K."/>
            <person name="Llopart A."/>
            <person name="Yamamoto D."/>
        </authorList>
    </citation>
    <scope>NUCLEOTIDE SEQUENCE [LARGE SCALE GENOMIC DNA]</scope>
    <source>
        <strain evidence="1 2">RF1</strain>
    </source>
</reference>
<dbReference type="EMBL" id="AP029266">
    <property type="protein sequence ID" value="BFG01775.1"/>
    <property type="molecule type" value="Genomic_DNA"/>
</dbReference>
<dbReference type="AlphaFoldDB" id="A0AAU9G2G5"/>
<organism evidence="1 2">
    <name type="scientific">Drosophila madeirensis</name>
    <name type="common">Fruit fly</name>
    <dbReference type="NCBI Taxonomy" id="30013"/>
    <lineage>
        <taxon>Eukaryota</taxon>
        <taxon>Metazoa</taxon>
        <taxon>Ecdysozoa</taxon>
        <taxon>Arthropoda</taxon>
        <taxon>Hexapoda</taxon>
        <taxon>Insecta</taxon>
        <taxon>Pterygota</taxon>
        <taxon>Neoptera</taxon>
        <taxon>Endopterygota</taxon>
        <taxon>Diptera</taxon>
        <taxon>Brachycera</taxon>
        <taxon>Muscomorpha</taxon>
        <taxon>Ephydroidea</taxon>
        <taxon>Drosophilidae</taxon>
        <taxon>Drosophila</taxon>
        <taxon>Sophophora</taxon>
    </lineage>
</organism>
<protein>
    <submittedName>
        <fullName evidence="1">Uncharacterized protein</fullName>
    </submittedName>
</protein>
<keyword evidence="2" id="KW-1185">Reference proteome</keyword>
<evidence type="ECO:0000313" key="2">
    <source>
        <dbReference type="Proteomes" id="UP001500889"/>
    </source>
</evidence>
<gene>
    <name evidence="1" type="ORF">DMAD_01448</name>
</gene>
<sequence length="99" mass="10846">MPPLRASLFGTKTSVSVSGELLGLNWQRAGAKMLAQPRGAVRFAASRHYVVLVQQQISGTKPNLSKSRIFARGCSRYSFSPSERFHSRASRSMGKVDSC</sequence>